<dbReference type="Proteomes" id="UP000324629">
    <property type="component" value="Unassembled WGS sequence"/>
</dbReference>
<accession>A0A5J4N327</accession>
<feature type="non-terminal residue" evidence="1">
    <location>
        <position position="1"/>
    </location>
</feature>
<feature type="non-terminal residue" evidence="1">
    <location>
        <position position="52"/>
    </location>
</feature>
<comment type="caution">
    <text evidence="1">The sequence shown here is derived from an EMBL/GenBank/DDBJ whole genome shotgun (WGS) entry which is preliminary data.</text>
</comment>
<evidence type="ECO:0000313" key="1">
    <source>
        <dbReference type="EMBL" id="KAA3669941.1"/>
    </source>
</evidence>
<gene>
    <name evidence="1" type="ORF">DEA37_0002014</name>
</gene>
<sequence>LPILSVASALFHLCDVVRLQTKLRSHNSLLLGFIHRSPSSAPLDDEALLPHL</sequence>
<protein>
    <submittedName>
        <fullName evidence="1">Uncharacterized protein</fullName>
    </submittedName>
</protein>
<dbReference type="AlphaFoldDB" id="A0A5J4N327"/>
<keyword evidence="2" id="KW-1185">Reference proteome</keyword>
<dbReference type="EMBL" id="QNGE01018209">
    <property type="protein sequence ID" value="KAA3669941.1"/>
    <property type="molecule type" value="Genomic_DNA"/>
</dbReference>
<reference evidence="1 2" key="1">
    <citation type="journal article" date="2019" name="Gigascience">
        <title>Whole-genome sequence of the oriental lung fluke Paragonimus westermani.</title>
        <authorList>
            <person name="Oey H."/>
            <person name="Zakrzewski M."/>
            <person name="Narain K."/>
            <person name="Devi K.R."/>
            <person name="Agatsuma T."/>
            <person name="Nawaratna S."/>
            <person name="Gobert G.N."/>
            <person name="Jones M.K."/>
            <person name="Ragan M.A."/>
            <person name="McManus D.P."/>
            <person name="Krause L."/>
        </authorList>
    </citation>
    <scope>NUCLEOTIDE SEQUENCE [LARGE SCALE GENOMIC DNA]</scope>
    <source>
        <strain evidence="1 2">IND2009</strain>
    </source>
</reference>
<name>A0A5J4N327_9TREM</name>
<organism evidence="1 2">
    <name type="scientific">Paragonimus westermani</name>
    <dbReference type="NCBI Taxonomy" id="34504"/>
    <lineage>
        <taxon>Eukaryota</taxon>
        <taxon>Metazoa</taxon>
        <taxon>Spiralia</taxon>
        <taxon>Lophotrochozoa</taxon>
        <taxon>Platyhelminthes</taxon>
        <taxon>Trematoda</taxon>
        <taxon>Digenea</taxon>
        <taxon>Plagiorchiida</taxon>
        <taxon>Troglotremata</taxon>
        <taxon>Troglotrematidae</taxon>
        <taxon>Paragonimus</taxon>
    </lineage>
</organism>
<evidence type="ECO:0000313" key="2">
    <source>
        <dbReference type="Proteomes" id="UP000324629"/>
    </source>
</evidence>
<proteinExistence type="predicted"/>